<name>A0A2M4C7I4_9DIPT</name>
<reference evidence="2" key="1">
    <citation type="submission" date="2018-01" db="EMBL/GenBank/DDBJ databases">
        <title>An insight into the sialome of Amazonian anophelines.</title>
        <authorList>
            <person name="Ribeiro J.M."/>
            <person name="Scarpassa V."/>
            <person name="Calvo E."/>
        </authorList>
    </citation>
    <scope>NUCLEOTIDE SEQUENCE</scope>
    <source>
        <tissue evidence="2">Salivary glands</tissue>
    </source>
</reference>
<organism evidence="2">
    <name type="scientific">Anopheles marajoara</name>
    <dbReference type="NCBI Taxonomy" id="58244"/>
    <lineage>
        <taxon>Eukaryota</taxon>
        <taxon>Metazoa</taxon>
        <taxon>Ecdysozoa</taxon>
        <taxon>Arthropoda</taxon>
        <taxon>Hexapoda</taxon>
        <taxon>Insecta</taxon>
        <taxon>Pterygota</taxon>
        <taxon>Neoptera</taxon>
        <taxon>Endopterygota</taxon>
        <taxon>Diptera</taxon>
        <taxon>Nematocera</taxon>
        <taxon>Culicoidea</taxon>
        <taxon>Culicidae</taxon>
        <taxon>Anophelinae</taxon>
        <taxon>Anopheles</taxon>
    </lineage>
</organism>
<dbReference type="EMBL" id="GGFJ01012195">
    <property type="protein sequence ID" value="MBW61336.1"/>
    <property type="molecule type" value="Transcribed_RNA"/>
</dbReference>
<feature type="chain" id="PRO_5014928178" evidence="1">
    <location>
        <begin position="31"/>
        <end position="114"/>
    </location>
</feature>
<keyword evidence="1" id="KW-0732">Signal</keyword>
<feature type="signal peptide" evidence="1">
    <location>
        <begin position="1"/>
        <end position="30"/>
    </location>
</feature>
<sequence>MVMVWVRVFGRLFPECFLWILVSISPFSSSSSNRAVYPWCGHARAINGNSIRKGRLRDVLFGIHGFMRALVLRFLLKHSSTGRLTIESGALAASTTQIQANDRAPGQLQEAPRS</sequence>
<protein>
    <submittedName>
        <fullName evidence="2">Putative secreted protein</fullName>
    </submittedName>
</protein>
<evidence type="ECO:0000313" key="2">
    <source>
        <dbReference type="EMBL" id="MBW61336.1"/>
    </source>
</evidence>
<dbReference type="AlphaFoldDB" id="A0A2M4C7I4"/>
<evidence type="ECO:0000256" key="1">
    <source>
        <dbReference type="SAM" id="SignalP"/>
    </source>
</evidence>
<proteinExistence type="predicted"/>
<accession>A0A2M4C7I4</accession>